<comment type="caution">
    <text evidence="1">The sequence shown here is derived from an EMBL/GenBank/DDBJ whole genome shotgun (WGS) entry which is preliminary data.</text>
</comment>
<proteinExistence type="predicted"/>
<evidence type="ECO:0000313" key="1">
    <source>
        <dbReference type="EMBL" id="GFM90537.1"/>
    </source>
</evidence>
<keyword evidence="2" id="KW-1185">Reference proteome</keyword>
<dbReference type="Proteomes" id="UP000614982">
    <property type="component" value="Unassembled WGS sequence"/>
</dbReference>
<dbReference type="EMBL" id="BLWA01000001">
    <property type="protein sequence ID" value="GFM90537.1"/>
    <property type="molecule type" value="Genomic_DNA"/>
</dbReference>
<reference evidence="1 2" key="1">
    <citation type="submission" date="2020-05" db="EMBL/GenBank/DDBJ databases">
        <title>Genetic diversity of Pseudomonas cichorii.</title>
        <authorList>
            <person name="Tani S."/>
            <person name="Yagi H."/>
            <person name="Hashimoto S."/>
            <person name="Iiyama K."/>
            <person name="Furuya N."/>
        </authorList>
    </citation>
    <scope>NUCLEOTIDE SEQUENCE [LARGE SCALE GENOMIC DNA]</scope>
    <source>
        <strain evidence="1 2">LMG 2162</strain>
    </source>
</reference>
<organism evidence="1 2">
    <name type="scientific">Pseudomonas cichorii</name>
    <dbReference type="NCBI Taxonomy" id="36746"/>
    <lineage>
        <taxon>Bacteria</taxon>
        <taxon>Pseudomonadati</taxon>
        <taxon>Pseudomonadota</taxon>
        <taxon>Gammaproteobacteria</taxon>
        <taxon>Pseudomonadales</taxon>
        <taxon>Pseudomonadaceae</taxon>
        <taxon>Pseudomonas</taxon>
    </lineage>
</organism>
<protein>
    <submittedName>
        <fullName evidence="1">Uncharacterized protein</fullName>
    </submittedName>
</protein>
<name>A0ABQ1DI19_PSECI</name>
<sequence length="188" mass="20872">MQLSEAKADYFKIKTASDLRVSGTTDNAQVPIESILETDSRVFAVTRIEGDTIKNTVEPLMEKISPGVGSGGKKAINAMVTNIVSGFLGNSPAFGNTEEYYIVYAEHNALIRLDIHLWNQKVNFSGEVKKELNGLLVMTYSKSAIDVQKLKLNTFIALYQRQLSSINLKIDIDEISRIKSIYSLLHDA</sequence>
<evidence type="ECO:0000313" key="2">
    <source>
        <dbReference type="Proteomes" id="UP000614982"/>
    </source>
</evidence>
<gene>
    <name evidence="1" type="ORF">PSCICP_05090</name>
</gene>
<accession>A0ABQ1DI19</accession>